<dbReference type="EMBL" id="LN515531">
    <property type="protein sequence ID" value="CEA13622.1"/>
    <property type="molecule type" value="Genomic_DNA"/>
</dbReference>
<reference evidence="1" key="1">
    <citation type="submission" date="2014-08" db="EMBL/GenBank/DDBJ databases">
        <authorList>
            <person name="Wibberg D."/>
        </authorList>
    </citation>
    <scope>NUCLEOTIDE SEQUENCE</scope>
</reference>
<accession>A0A090I8Q3</accession>
<organism evidence="1">
    <name type="scientific">Methanobacterium formicicum</name>
    <dbReference type="NCBI Taxonomy" id="2162"/>
    <lineage>
        <taxon>Archaea</taxon>
        <taxon>Methanobacteriati</taxon>
        <taxon>Methanobacteriota</taxon>
        <taxon>Methanomada group</taxon>
        <taxon>Methanobacteria</taxon>
        <taxon>Methanobacteriales</taxon>
        <taxon>Methanobacteriaceae</taxon>
        <taxon>Methanobacterium</taxon>
    </lineage>
</organism>
<dbReference type="KEGG" id="mfi:DSM1535_1286"/>
<name>A0A090I8Q3_METFO</name>
<dbReference type="RefSeq" id="WP_277897684.1">
    <property type="nucleotide sequence ID" value="NZ_JARRCX010000006.1"/>
</dbReference>
<evidence type="ECO:0000313" key="1">
    <source>
        <dbReference type="EMBL" id="CEA13622.1"/>
    </source>
</evidence>
<sequence>MIALGLGGGATALPSGGASVALAVGAASTVYGCLVVLFSMHGMPDKIHHG</sequence>
<proteinExistence type="predicted"/>
<gene>
    <name evidence="1" type="ORF">DSM1535_1286</name>
</gene>
<protein>
    <submittedName>
        <fullName evidence="1">Putative membrane protein</fullName>
    </submittedName>
</protein>
<dbReference type="AlphaFoldDB" id="A0A090I8Q3"/>
<dbReference type="PATRIC" id="fig|2162.9.peg.1313"/>